<dbReference type="EMBL" id="LANX01000001">
    <property type="protein sequence ID" value="KJV69162.1"/>
    <property type="molecule type" value="Genomic_DNA"/>
</dbReference>
<protein>
    <submittedName>
        <fullName evidence="2">BolA-like family protein</fullName>
    </submittedName>
</protein>
<dbReference type="PIRSF" id="PIRSF003113">
    <property type="entry name" value="BolA"/>
    <property type="match status" value="1"/>
</dbReference>
<proteinExistence type="inferred from homology"/>
<sequence>MAITRSELETLIKNAFPSAQVTVSSLANDNDHYSIVVLSEDFKNKTKVAQHRMIYEVLNGIDVHAIQIHTGWK</sequence>
<dbReference type="AlphaFoldDB" id="A0A0F3NNA3"/>
<reference evidence="2 3" key="1">
    <citation type="submission" date="2015-02" db="EMBL/GenBank/DDBJ databases">
        <title>Genome Sequencing of Rickettsiales.</title>
        <authorList>
            <person name="Daugherty S.C."/>
            <person name="Su Q."/>
            <person name="Abolude K."/>
            <person name="Beier-Sexton M."/>
            <person name="Carlyon J.A."/>
            <person name="Carter R."/>
            <person name="Day N.P."/>
            <person name="Dumler S.J."/>
            <person name="Dyachenko V."/>
            <person name="Godinez A."/>
            <person name="Kurtti T.J."/>
            <person name="Lichay M."/>
            <person name="Mullins K.E."/>
            <person name="Ott S."/>
            <person name="Pappas-Brown V."/>
            <person name="Paris D.H."/>
            <person name="Patel P."/>
            <person name="Richards A.L."/>
            <person name="Sadzewicz L."/>
            <person name="Sears K."/>
            <person name="Seidman D."/>
            <person name="Sengamalay N."/>
            <person name="Stenos J."/>
            <person name="Tallon L.J."/>
            <person name="Vincent G."/>
            <person name="Fraser C.M."/>
            <person name="Munderloh U."/>
            <person name="Dunning-Hotopp J.C."/>
        </authorList>
    </citation>
    <scope>NUCLEOTIDE SEQUENCE [LARGE SCALE GENOMIC DNA]</scope>
    <source>
        <strain evidence="2 3">RAC413</strain>
    </source>
</reference>
<dbReference type="Proteomes" id="UP000033562">
    <property type="component" value="Unassembled WGS sequence"/>
</dbReference>
<comment type="caution">
    <text evidence="2">The sequence shown here is derived from an EMBL/GenBank/DDBJ whole genome shotgun (WGS) entry which is preliminary data.</text>
</comment>
<comment type="similarity">
    <text evidence="1">Belongs to the BolA/IbaG family.</text>
</comment>
<dbReference type="InterPro" id="IPR036065">
    <property type="entry name" value="BolA-like_sf"/>
</dbReference>
<dbReference type="Pfam" id="PF01722">
    <property type="entry name" value="BolA"/>
    <property type="match status" value="1"/>
</dbReference>
<evidence type="ECO:0000256" key="1">
    <source>
        <dbReference type="RuleBase" id="RU003860"/>
    </source>
</evidence>
<evidence type="ECO:0000313" key="3">
    <source>
        <dbReference type="Proteomes" id="UP000033562"/>
    </source>
</evidence>
<dbReference type="InterPro" id="IPR002634">
    <property type="entry name" value="BolA"/>
</dbReference>
<name>A0A0F3NNA3_9RICK</name>
<gene>
    <name evidence="2" type="ORF">NLO413_0539</name>
</gene>
<evidence type="ECO:0000313" key="2">
    <source>
        <dbReference type="EMBL" id="KJV69162.1"/>
    </source>
</evidence>
<dbReference type="STRING" id="1359163.NLO413_0539"/>
<keyword evidence="3" id="KW-1185">Reference proteome</keyword>
<organism evidence="2 3">
    <name type="scientific">Candidatus Neoehrlichia procyonis str. RAC413</name>
    <dbReference type="NCBI Taxonomy" id="1359163"/>
    <lineage>
        <taxon>Bacteria</taxon>
        <taxon>Pseudomonadati</taxon>
        <taxon>Pseudomonadota</taxon>
        <taxon>Alphaproteobacteria</taxon>
        <taxon>Rickettsiales</taxon>
        <taxon>Anaplasmataceae</taxon>
        <taxon>Candidatus Neoehrlichia</taxon>
    </lineage>
</organism>
<dbReference type="OrthoDB" id="9796738at2"/>
<dbReference type="SUPFAM" id="SSF82657">
    <property type="entry name" value="BolA-like"/>
    <property type="match status" value="1"/>
</dbReference>
<dbReference type="RefSeq" id="WP_045808937.1">
    <property type="nucleotide sequence ID" value="NZ_LANX01000001.1"/>
</dbReference>
<accession>A0A0F3NNA3</accession>
<dbReference type="Gene3D" id="3.30.300.90">
    <property type="entry name" value="BolA-like"/>
    <property type="match status" value="1"/>
</dbReference>